<reference evidence="2 3" key="1">
    <citation type="journal article" date="2016" name="Sci. Rep.">
        <title>A novel ammonia-oxidizing archaeon from wastewater treatment plant: Its enrichment, physiological and genomic characteristics.</title>
        <authorList>
            <person name="Li Y."/>
            <person name="Ding K."/>
            <person name="Wen X."/>
            <person name="Zhang B."/>
            <person name="Shen B."/>
            <person name="Yang Y."/>
        </authorList>
    </citation>
    <scope>NUCLEOTIDE SEQUENCE [LARGE SCALE GENOMIC DNA]</scope>
    <source>
        <strain evidence="2 3">SAT1</strain>
    </source>
</reference>
<accession>A0A3G1B6P0</accession>
<dbReference type="RefSeq" id="WP_048188688.1">
    <property type="nucleotide sequence ID" value="NZ_CP011097.1"/>
</dbReference>
<feature type="transmembrane region" description="Helical" evidence="1">
    <location>
        <begin position="7"/>
        <end position="29"/>
    </location>
</feature>
<feature type="transmembrane region" description="Helical" evidence="1">
    <location>
        <begin position="41"/>
        <end position="65"/>
    </location>
</feature>
<dbReference type="Proteomes" id="UP000266745">
    <property type="component" value="Chromosome"/>
</dbReference>
<protein>
    <submittedName>
        <fullName evidence="2">Uncharacterized protein</fullName>
    </submittedName>
</protein>
<sequence>MEVKRRSAWWFLLPILFNVIGGVIAYFIIKEDDPKRAKNCLWLGIILTAIGIGLFLIPLAIGISLMPYDNMFYSDFSV</sequence>
<dbReference type="OrthoDB" id="10600at2157"/>
<evidence type="ECO:0000313" key="3">
    <source>
        <dbReference type="Proteomes" id="UP000266745"/>
    </source>
</evidence>
<dbReference type="AlphaFoldDB" id="A0A3G1B6P0"/>
<organism evidence="2 3">
    <name type="scientific">Candidatus Nitrosotenuis cloacae</name>
    <dbReference type="NCBI Taxonomy" id="1603555"/>
    <lineage>
        <taxon>Archaea</taxon>
        <taxon>Nitrososphaerota</taxon>
        <taxon>Candidatus Nitrosotenuis</taxon>
    </lineage>
</organism>
<gene>
    <name evidence="2" type="ORF">SU86_005055</name>
</gene>
<name>A0A3G1B6P0_9ARCH</name>
<proteinExistence type="predicted"/>
<evidence type="ECO:0000313" key="2">
    <source>
        <dbReference type="EMBL" id="AJZ75836.1"/>
    </source>
</evidence>
<evidence type="ECO:0000256" key="1">
    <source>
        <dbReference type="SAM" id="Phobius"/>
    </source>
</evidence>
<dbReference type="EMBL" id="CP011097">
    <property type="protein sequence ID" value="AJZ75836.1"/>
    <property type="molecule type" value="Genomic_DNA"/>
</dbReference>
<dbReference type="KEGG" id="tah:SU86_005055"/>
<dbReference type="STRING" id="1603555.SU86_005055"/>
<dbReference type="GeneID" id="24875766"/>
<keyword evidence="1" id="KW-1133">Transmembrane helix</keyword>
<keyword evidence="1" id="KW-0472">Membrane</keyword>
<keyword evidence="1" id="KW-0812">Transmembrane</keyword>
<keyword evidence="3" id="KW-1185">Reference proteome</keyword>